<protein>
    <submittedName>
        <fullName evidence="1">Uncharacterized protein</fullName>
    </submittedName>
</protein>
<evidence type="ECO:0000313" key="2">
    <source>
        <dbReference type="Proteomes" id="UP001198151"/>
    </source>
</evidence>
<reference evidence="1 2" key="1">
    <citation type="submission" date="2021-10" db="EMBL/GenBank/DDBJ databases">
        <title>Anaerobic single-cell dispensing facilitates the cultivation of human gut bacteria.</title>
        <authorList>
            <person name="Afrizal A."/>
        </authorList>
    </citation>
    <scope>NUCLEOTIDE SEQUENCE [LARGE SCALE GENOMIC DNA]</scope>
    <source>
        <strain evidence="1 2">CLA-AA-H200</strain>
    </source>
</reference>
<comment type="caution">
    <text evidence="1">The sequence shown here is derived from an EMBL/GenBank/DDBJ whole genome shotgun (WGS) entry which is preliminary data.</text>
</comment>
<accession>A0ABS8FV27</accession>
<organism evidence="1 2">
    <name type="scientific">Ruminococcus turbiniformis</name>
    <dbReference type="NCBI Taxonomy" id="2881258"/>
    <lineage>
        <taxon>Bacteria</taxon>
        <taxon>Bacillati</taxon>
        <taxon>Bacillota</taxon>
        <taxon>Clostridia</taxon>
        <taxon>Eubacteriales</taxon>
        <taxon>Oscillospiraceae</taxon>
        <taxon>Ruminococcus</taxon>
    </lineage>
</organism>
<dbReference type="RefSeq" id="WP_227707018.1">
    <property type="nucleotide sequence ID" value="NZ_JAJEQX010000007.1"/>
</dbReference>
<proteinExistence type="predicted"/>
<gene>
    <name evidence="1" type="ORF">LKD70_05410</name>
</gene>
<dbReference type="Proteomes" id="UP001198151">
    <property type="component" value="Unassembled WGS sequence"/>
</dbReference>
<keyword evidence="2" id="KW-1185">Reference proteome</keyword>
<sequence>MSMGIGESVFAVKLCEMEEQYGKLQGRIRILEQENRDRICAELKKAKEEYAESTLLLEEKAKACRSKAVEKLSRAQLDYREKIGELMKQQIAEDIHSENCSREEDEAEADMLYAEFAMDFATLSVQQAVISAMTALAEQKKGGSEENAASVQI</sequence>
<dbReference type="EMBL" id="JAJEQX010000007">
    <property type="protein sequence ID" value="MCC2253875.1"/>
    <property type="molecule type" value="Genomic_DNA"/>
</dbReference>
<evidence type="ECO:0000313" key="1">
    <source>
        <dbReference type="EMBL" id="MCC2253875.1"/>
    </source>
</evidence>
<name>A0ABS8FV27_9FIRM</name>